<feature type="signal peptide" evidence="1">
    <location>
        <begin position="1"/>
        <end position="24"/>
    </location>
</feature>
<proteinExistence type="predicted"/>
<organism evidence="2 3">
    <name type="scientific">Clostridium perfringens (strain 13 / Type A)</name>
    <dbReference type="NCBI Taxonomy" id="195102"/>
    <lineage>
        <taxon>Bacteria</taxon>
        <taxon>Bacillati</taxon>
        <taxon>Bacillota</taxon>
        <taxon>Clostridia</taxon>
        <taxon>Eubacteriales</taxon>
        <taxon>Clostridiaceae</taxon>
        <taxon>Clostridium</taxon>
    </lineage>
</organism>
<dbReference type="KEGG" id="cpe:CPE1113"/>
<dbReference type="PROSITE" id="PS51257">
    <property type="entry name" value="PROKAR_LIPOPROTEIN"/>
    <property type="match status" value="1"/>
</dbReference>
<dbReference type="EMBL" id="BA000016">
    <property type="protein sequence ID" value="BAB80819.1"/>
    <property type="molecule type" value="Genomic_DNA"/>
</dbReference>
<evidence type="ECO:0000256" key="1">
    <source>
        <dbReference type="SAM" id="SignalP"/>
    </source>
</evidence>
<reference evidence="2 3" key="1">
    <citation type="journal article" date="2002" name="Proc. Natl. Acad. Sci. U.S.A.">
        <title>Complete genome sequence of Clostridium perfringens, an anaerobic flesh-eater.</title>
        <authorList>
            <person name="Shimizu T."/>
            <person name="Ohtani K."/>
            <person name="Hirakawa H."/>
            <person name="Ohshima K."/>
            <person name="Yamashita A."/>
            <person name="Shiba T."/>
            <person name="Ogasawara N."/>
            <person name="Hattori M."/>
            <person name="Kuhara S."/>
            <person name="Hayashi H."/>
        </authorList>
    </citation>
    <scope>NUCLEOTIDE SEQUENCE [LARGE SCALE GENOMIC DNA]</scope>
    <source>
        <strain evidence="3">13 / Type A</strain>
    </source>
</reference>
<keyword evidence="1" id="KW-0732">Signal</keyword>
<feature type="chain" id="PRO_5039483926" description="Lipoprotein" evidence="1">
    <location>
        <begin position="25"/>
        <end position="127"/>
    </location>
</feature>
<sequence>MGKKVLALSILGLIASFSLTGCMAGWQNTKATHGGYFTNNKSDYVVLNESGGQIMDCWILDDTYVKQNTDTDGFSLVDKNGNGILVQGDSKIIRLNNKTDMSKYVEYHKEKDLISYEEFYKIHKGEN</sequence>
<evidence type="ECO:0000313" key="2">
    <source>
        <dbReference type="EMBL" id="BAB80819.1"/>
    </source>
</evidence>
<protein>
    <recommendedName>
        <fullName evidence="4">Lipoprotein</fullName>
    </recommendedName>
</protein>
<accession>Q8XLC9</accession>
<dbReference type="AlphaFoldDB" id="Q8XLC9"/>
<dbReference type="Proteomes" id="UP000000818">
    <property type="component" value="Chromosome"/>
</dbReference>
<dbReference type="STRING" id="195102.gene:10490376"/>
<gene>
    <name evidence="2" type="ordered locus">CPE1113</name>
</gene>
<evidence type="ECO:0008006" key="4">
    <source>
        <dbReference type="Google" id="ProtNLM"/>
    </source>
</evidence>
<evidence type="ECO:0000313" key="3">
    <source>
        <dbReference type="Proteomes" id="UP000000818"/>
    </source>
</evidence>
<name>Q8XLC9_CLOPE</name>
<dbReference type="RefSeq" id="WP_011010251.1">
    <property type="nucleotide sequence ID" value="NC_003366.1"/>
</dbReference>
<dbReference type="HOGENOM" id="CLU_1966751_0_0_9"/>